<dbReference type="PANTHER" id="PTHR47510">
    <property type="entry name" value="REVERSE TRANSCRIPTASE DOMAIN-CONTAINING PROTEIN"/>
    <property type="match status" value="1"/>
</dbReference>
<reference evidence="1" key="1">
    <citation type="submission" date="2020-04" db="EMBL/GenBank/DDBJ databases">
        <authorList>
            <person name="Alioto T."/>
            <person name="Alioto T."/>
            <person name="Gomez Garrido J."/>
        </authorList>
    </citation>
    <scope>NUCLEOTIDE SEQUENCE</scope>
    <source>
        <strain evidence="1">A484AB</strain>
    </source>
</reference>
<dbReference type="PANTHER" id="PTHR47510:SF3">
    <property type="entry name" value="ENDO_EXONUCLEASE_PHOSPHATASE DOMAIN-CONTAINING PROTEIN"/>
    <property type="match status" value="1"/>
</dbReference>
<evidence type="ECO:0000313" key="1">
    <source>
        <dbReference type="EMBL" id="CAB4000182.1"/>
    </source>
</evidence>
<protein>
    <submittedName>
        <fullName evidence="1">Uncharacterized protein</fullName>
    </submittedName>
</protein>
<sequence length="299" mass="33904">MFERLLIKECGKKNSAVDPMPTSLVIDLNDVLLPTITKIINLSLDSGTFADVWKCALVHPLLKTVGVDPLFVNCRPISHLQYISKLTEKVLFSQTHSHMMAHSLYPELQSSYRRHHGTETALLKVTNNILLKMNTQEVTLLVTLDLSSAFDTVNQVRTFESAKPTISTLRYLRDDEQNVNNRLITAAVNLLNAKDDIIVTGAQQEECTWTKDQKRQKILPMRISTENNSSQSSMYKHKSLPTMLKTCDILARAINLLLPPFDNDTKEEDVDSLVKMLPRSLQPDNDVLCAELTLFRNHF</sequence>
<accession>A0A7D9I8J5</accession>
<dbReference type="OrthoDB" id="5980064at2759"/>
<dbReference type="EMBL" id="CACRXK020003773">
    <property type="protein sequence ID" value="CAB4000182.1"/>
    <property type="molecule type" value="Genomic_DNA"/>
</dbReference>
<evidence type="ECO:0000313" key="2">
    <source>
        <dbReference type="Proteomes" id="UP001152795"/>
    </source>
</evidence>
<proteinExistence type="predicted"/>
<keyword evidence="2" id="KW-1185">Reference proteome</keyword>
<dbReference type="AlphaFoldDB" id="A0A7D9I8J5"/>
<name>A0A7D9I8J5_PARCT</name>
<gene>
    <name evidence="1" type="ORF">PACLA_8A008477</name>
</gene>
<comment type="caution">
    <text evidence="1">The sequence shown here is derived from an EMBL/GenBank/DDBJ whole genome shotgun (WGS) entry which is preliminary data.</text>
</comment>
<organism evidence="1 2">
    <name type="scientific">Paramuricea clavata</name>
    <name type="common">Red gorgonian</name>
    <name type="synonym">Violescent sea-whip</name>
    <dbReference type="NCBI Taxonomy" id="317549"/>
    <lineage>
        <taxon>Eukaryota</taxon>
        <taxon>Metazoa</taxon>
        <taxon>Cnidaria</taxon>
        <taxon>Anthozoa</taxon>
        <taxon>Octocorallia</taxon>
        <taxon>Malacalcyonacea</taxon>
        <taxon>Plexauridae</taxon>
        <taxon>Paramuricea</taxon>
    </lineage>
</organism>
<dbReference type="Proteomes" id="UP001152795">
    <property type="component" value="Unassembled WGS sequence"/>
</dbReference>